<dbReference type="EMBL" id="JANPWB010000011">
    <property type="protein sequence ID" value="KAJ1127569.1"/>
    <property type="molecule type" value="Genomic_DNA"/>
</dbReference>
<dbReference type="Proteomes" id="UP001066276">
    <property type="component" value="Chromosome 7"/>
</dbReference>
<name>A0AAV7PK19_PLEWA</name>
<evidence type="ECO:0000313" key="2">
    <source>
        <dbReference type="Proteomes" id="UP001066276"/>
    </source>
</evidence>
<dbReference type="AlphaFoldDB" id="A0AAV7PK19"/>
<keyword evidence="2" id="KW-1185">Reference proteome</keyword>
<sequence>MFSFLGSSNGFTPISVTNWKETESTKNRMNEVLVSLDFLHRRQGKKDKTEPGKK</sequence>
<evidence type="ECO:0000313" key="1">
    <source>
        <dbReference type="EMBL" id="KAJ1127569.1"/>
    </source>
</evidence>
<gene>
    <name evidence="1" type="ORF">NDU88_005968</name>
</gene>
<feature type="non-terminal residue" evidence="1">
    <location>
        <position position="1"/>
    </location>
</feature>
<reference evidence="1" key="1">
    <citation type="journal article" date="2022" name="bioRxiv">
        <title>Sequencing and chromosome-scale assembly of the giantPleurodeles waltlgenome.</title>
        <authorList>
            <person name="Brown T."/>
            <person name="Elewa A."/>
            <person name="Iarovenko S."/>
            <person name="Subramanian E."/>
            <person name="Araus A.J."/>
            <person name="Petzold A."/>
            <person name="Susuki M."/>
            <person name="Suzuki K.-i.T."/>
            <person name="Hayashi T."/>
            <person name="Toyoda A."/>
            <person name="Oliveira C."/>
            <person name="Osipova E."/>
            <person name="Leigh N.D."/>
            <person name="Simon A."/>
            <person name="Yun M.H."/>
        </authorList>
    </citation>
    <scope>NUCLEOTIDE SEQUENCE</scope>
    <source>
        <strain evidence="1">20211129_DDA</strain>
        <tissue evidence="1">Liver</tissue>
    </source>
</reference>
<accession>A0AAV7PK19</accession>
<organism evidence="1 2">
    <name type="scientific">Pleurodeles waltl</name>
    <name type="common">Iberian ribbed newt</name>
    <dbReference type="NCBI Taxonomy" id="8319"/>
    <lineage>
        <taxon>Eukaryota</taxon>
        <taxon>Metazoa</taxon>
        <taxon>Chordata</taxon>
        <taxon>Craniata</taxon>
        <taxon>Vertebrata</taxon>
        <taxon>Euteleostomi</taxon>
        <taxon>Amphibia</taxon>
        <taxon>Batrachia</taxon>
        <taxon>Caudata</taxon>
        <taxon>Salamandroidea</taxon>
        <taxon>Salamandridae</taxon>
        <taxon>Pleurodelinae</taxon>
        <taxon>Pleurodeles</taxon>
    </lineage>
</organism>
<proteinExistence type="predicted"/>
<comment type="caution">
    <text evidence="1">The sequence shown here is derived from an EMBL/GenBank/DDBJ whole genome shotgun (WGS) entry which is preliminary data.</text>
</comment>
<feature type="non-terminal residue" evidence="1">
    <location>
        <position position="54"/>
    </location>
</feature>
<protein>
    <submittedName>
        <fullName evidence="1">Uncharacterized protein</fullName>
    </submittedName>
</protein>